<dbReference type="PANTHER" id="PTHR36214:SF3">
    <property type="entry name" value="ACETYL-COA DECARBONYLASE_SYNTHASE COMPLEX SUBUNIT GAMMA"/>
    <property type="match status" value="1"/>
</dbReference>
<dbReference type="InterPro" id="IPR007202">
    <property type="entry name" value="4Fe-4S_dom"/>
</dbReference>
<dbReference type="EMBL" id="RFAQ01000021">
    <property type="protein sequence ID" value="RMD01324.1"/>
    <property type="molecule type" value="Genomic_DNA"/>
</dbReference>
<reference evidence="6 7" key="1">
    <citation type="submission" date="2018-10" db="EMBL/GenBank/DDBJ databases">
        <title>Genome-centric metagenomics revealed C2 chemical producing, CO utilizing Clostridium with novel acetogenic gene cluster.</title>
        <authorList>
            <person name="Kang H."/>
            <person name="Park B."/>
            <person name="Choi I.G."/>
            <person name="Chang I.S."/>
        </authorList>
    </citation>
    <scope>NUCLEOTIDE SEQUENCE [LARGE SCALE GENOMIC DNA]</scope>
    <source>
        <strain evidence="6 7">H21-9</strain>
    </source>
</reference>
<evidence type="ECO:0000313" key="7">
    <source>
        <dbReference type="Proteomes" id="UP000277999"/>
    </source>
</evidence>
<keyword evidence="2" id="KW-0479">Metal-binding</keyword>
<keyword evidence="3" id="KW-0408">Iron</keyword>
<sequence length="54" mass="6201">MFTQKNCKKCGEITCIAFASKLLTGVKTLNQCDVLEEEQYKEKLKSLKDLLEFV</sequence>
<dbReference type="InterPro" id="IPR051069">
    <property type="entry name" value="ACDS_complex_subunit"/>
</dbReference>
<protein>
    <recommendedName>
        <fullName evidence="5">4Fe-4S domain-containing protein</fullName>
    </recommendedName>
</protein>
<evidence type="ECO:0000256" key="4">
    <source>
        <dbReference type="ARBA" id="ARBA00023014"/>
    </source>
</evidence>
<proteinExistence type="predicted"/>
<dbReference type="Gene3D" id="1.10.15.40">
    <property type="entry name" value="Electron transport complex subunit B, putative Fe-S cluster"/>
    <property type="match status" value="1"/>
</dbReference>
<dbReference type="AlphaFoldDB" id="A0A3M0SSE6"/>
<dbReference type="GO" id="GO:0051539">
    <property type="term" value="F:4 iron, 4 sulfur cluster binding"/>
    <property type="evidence" value="ECO:0007669"/>
    <property type="project" value="UniProtKB-KW"/>
</dbReference>
<gene>
    <name evidence="6" type="ORF">D9O40_08480</name>
</gene>
<evidence type="ECO:0000259" key="5">
    <source>
        <dbReference type="PROSITE" id="PS51656"/>
    </source>
</evidence>
<feature type="domain" description="4Fe-4S" evidence="5">
    <location>
        <begin position="1"/>
        <end position="49"/>
    </location>
</feature>
<evidence type="ECO:0000256" key="3">
    <source>
        <dbReference type="ARBA" id="ARBA00023004"/>
    </source>
</evidence>
<dbReference type="Proteomes" id="UP000277999">
    <property type="component" value="Unassembled WGS sequence"/>
</dbReference>
<keyword evidence="1" id="KW-0004">4Fe-4S</keyword>
<accession>A0A3M0SSE6</accession>
<dbReference type="RefSeq" id="WP_081650137.1">
    <property type="nucleotide sequence ID" value="NZ_RFAQ01000021.1"/>
</dbReference>
<name>A0A3M0SSE6_9CLOT</name>
<dbReference type="Pfam" id="PF04060">
    <property type="entry name" value="FeS"/>
    <property type="match status" value="1"/>
</dbReference>
<evidence type="ECO:0000313" key="6">
    <source>
        <dbReference type="EMBL" id="RMD01324.1"/>
    </source>
</evidence>
<organism evidence="6 7">
    <name type="scientific">Clostridium autoethanogenum</name>
    <dbReference type="NCBI Taxonomy" id="84023"/>
    <lineage>
        <taxon>Bacteria</taxon>
        <taxon>Bacillati</taxon>
        <taxon>Bacillota</taxon>
        <taxon>Clostridia</taxon>
        <taxon>Eubacteriales</taxon>
        <taxon>Clostridiaceae</taxon>
        <taxon>Clostridium</taxon>
    </lineage>
</organism>
<comment type="caution">
    <text evidence="6">The sequence shown here is derived from an EMBL/GenBank/DDBJ whole genome shotgun (WGS) entry which is preliminary data.</text>
</comment>
<evidence type="ECO:0000256" key="1">
    <source>
        <dbReference type="ARBA" id="ARBA00022485"/>
    </source>
</evidence>
<dbReference type="PANTHER" id="PTHR36214">
    <property type="match status" value="1"/>
</dbReference>
<dbReference type="GO" id="GO:0046872">
    <property type="term" value="F:metal ion binding"/>
    <property type="evidence" value="ECO:0007669"/>
    <property type="project" value="UniProtKB-KW"/>
</dbReference>
<dbReference type="PROSITE" id="PS51656">
    <property type="entry name" value="4FE4S"/>
    <property type="match status" value="1"/>
</dbReference>
<keyword evidence="4" id="KW-0411">Iron-sulfur</keyword>
<evidence type="ECO:0000256" key="2">
    <source>
        <dbReference type="ARBA" id="ARBA00022723"/>
    </source>
</evidence>